<gene>
    <name evidence="1" type="ORF">CSUI_007374</name>
</gene>
<proteinExistence type="predicted"/>
<sequence>MQNGSSTPAHKECPQIFVVLGTRSPITLSSFLSPTFAPSSPQPFLLECSVAIPAHHLGPRIPDKSVSRFVFVASAASVLLKAVVFPSDCFFRLAALRRGLVSLSRSHILLGLQSRGHLWSECGPLYGGSSTCTLLAFHFFCCGSLLYCHPLFLAPAICVQEEPGFLGTGRWRGKQIRKGSKRPPATFKRICLEWGFPRHFFFVFARCCSRIISRLRSSPAFLFWDGGKARGLQQHMPYTIARIRL</sequence>
<evidence type="ECO:0000313" key="1">
    <source>
        <dbReference type="EMBL" id="PHJ18799.1"/>
    </source>
</evidence>
<accession>A0A2C6KNV6</accession>
<protein>
    <submittedName>
        <fullName evidence="1">Uncharacterized protein</fullName>
    </submittedName>
</protein>
<comment type="caution">
    <text evidence="1">The sequence shown here is derived from an EMBL/GenBank/DDBJ whole genome shotgun (WGS) entry which is preliminary data.</text>
</comment>
<name>A0A2C6KNV6_9APIC</name>
<dbReference type="Proteomes" id="UP000221165">
    <property type="component" value="Unassembled WGS sequence"/>
</dbReference>
<dbReference type="GeneID" id="94430731"/>
<keyword evidence="2" id="KW-1185">Reference proteome</keyword>
<evidence type="ECO:0000313" key="2">
    <source>
        <dbReference type="Proteomes" id="UP000221165"/>
    </source>
</evidence>
<dbReference type="VEuPathDB" id="ToxoDB:CSUI_007374"/>
<dbReference type="AlphaFoldDB" id="A0A2C6KNV6"/>
<dbReference type="EMBL" id="MIGC01003884">
    <property type="protein sequence ID" value="PHJ18799.1"/>
    <property type="molecule type" value="Genomic_DNA"/>
</dbReference>
<dbReference type="RefSeq" id="XP_067920504.1">
    <property type="nucleotide sequence ID" value="XM_068067520.1"/>
</dbReference>
<organism evidence="1 2">
    <name type="scientific">Cystoisospora suis</name>
    <dbReference type="NCBI Taxonomy" id="483139"/>
    <lineage>
        <taxon>Eukaryota</taxon>
        <taxon>Sar</taxon>
        <taxon>Alveolata</taxon>
        <taxon>Apicomplexa</taxon>
        <taxon>Conoidasida</taxon>
        <taxon>Coccidia</taxon>
        <taxon>Eucoccidiorida</taxon>
        <taxon>Eimeriorina</taxon>
        <taxon>Sarcocystidae</taxon>
        <taxon>Cystoisospora</taxon>
    </lineage>
</organism>
<reference evidence="1 2" key="1">
    <citation type="journal article" date="2017" name="Int. J. Parasitol.">
        <title>The genome of the protozoan parasite Cystoisospora suis and a reverse vaccinology approach to identify vaccine candidates.</title>
        <authorList>
            <person name="Palmieri N."/>
            <person name="Shrestha A."/>
            <person name="Ruttkowski B."/>
            <person name="Beck T."/>
            <person name="Vogl C."/>
            <person name="Tomley F."/>
            <person name="Blake D.P."/>
            <person name="Joachim A."/>
        </authorList>
    </citation>
    <scope>NUCLEOTIDE SEQUENCE [LARGE SCALE GENOMIC DNA]</scope>
    <source>
        <strain evidence="1 2">Wien I</strain>
    </source>
</reference>